<feature type="signal peptide" evidence="2">
    <location>
        <begin position="1"/>
        <end position="18"/>
    </location>
</feature>
<protein>
    <recommendedName>
        <fullName evidence="3">CAAX prenyl protease 2/Lysostaphin resistance protein A-like domain-containing protein</fullName>
    </recommendedName>
</protein>
<feature type="domain" description="CAAX prenyl protease 2/Lysostaphin resistance protein A-like" evidence="3">
    <location>
        <begin position="495"/>
        <end position="582"/>
    </location>
</feature>
<feature type="transmembrane region" description="Helical" evidence="1">
    <location>
        <begin position="321"/>
        <end position="348"/>
    </location>
</feature>
<dbReference type="PANTHER" id="PTHR36435:SF1">
    <property type="entry name" value="CAAX AMINO TERMINAL PROTEASE FAMILY PROTEIN"/>
    <property type="match status" value="1"/>
</dbReference>
<keyword evidence="5" id="KW-1185">Reference proteome</keyword>
<reference evidence="5" key="1">
    <citation type="journal article" date="2019" name="Int. J. Syst. Evol. Microbiol.">
        <title>The Global Catalogue of Microorganisms (GCM) 10K type strain sequencing project: providing services to taxonomists for standard genome sequencing and annotation.</title>
        <authorList>
            <consortium name="The Broad Institute Genomics Platform"/>
            <consortium name="The Broad Institute Genome Sequencing Center for Infectious Disease"/>
            <person name="Wu L."/>
            <person name="Ma J."/>
        </authorList>
    </citation>
    <scope>NUCLEOTIDE SEQUENCE [LARGE SCALE GENOMIC DNA]</scope>
    <source>
        <strain evidence="5">JCM 19212</strain>
    </source>
</reference>
<keyword evidence="2" id="KW-0732">Signal</keyword>
<feature type="transmembrane region" description="Helical" evidence="1">
    <location>
        <begin position="369"/>
        <end position="390"/>
    </location>
</feature>
<dbReference type="EMBL" id="BAABKY010000005">
    <property type="protein sequence ID" value="GAA5081838.1"/>
    <property type="molecule type" value="Genomic_DNA"/>
</dbReference>
<feature type="transmembrane region" description="Helical" evidence="1">
    <location>
        <begin position="496"/>
        <end position="514"/>
    </location>
</feature>
<evidence type="ECO:0000256" key="1">
    <source>
        <dbReference type="SAM" id="Phobius"/>
    </source>
</evidence>
<feature type="transmembrane region" description="Helical" evidence="1">
    <location>
        <begin position="441"/>
        <end position="466"/>
    </location>
</feature>
<keyword evidence="1" id="KW-0472">Membrane</keyword>
<sequence>MVRSLCVIAALVVGAAQANEPARTAFTFGDGIAQVTEAKTRGYLDALAKYDAALSSAPDDVGTAVARCRFIGNYADEESGDWMPEATEAFESCSRQLHERWPDAPQALLFEFDTLWGEEAAARGDALIKTAGQWQASWRSELLTKTSYAHQQAGNNARAGELALMALRLGDASRLAAAVEYLSGLGKFDEAAEVLAKAEPAELPWEANERVEAALTLPDPKIALAELRRFPQAGEGVNVETAARAYIRAGDFASAQRVLKGAPGKSEAIKALKFDAAIGSRDFTTAVAQVDFTNTRNFTANLGRFAKLAVRAPLTLFTPSMMAGLLICAAWVMAVALAPGVVLVPAHYRGLARRLDGKVNAPLFPAVGLWRAWYAAAVAIVVPTVVALLVEPDAIVGMIEGKVTAAPQMFRAFLFGEMAALLLLLPALFGTNRRQLIGDRAALRIWWIVLLMWGALLCIGVVLTWLQTWLGAGGETAQTRMVAAMVEGGAEMGGPMLSLLILAFVGPVFEELAFRGLLLGGLSRHITFGWANVVQAALFAAIHDDPPRLPYYFAMGLFGGWLVRRTGSLGPAIALHVLNNAFAVGLLLWAR</sequence>
<keyword evidence="1" id="KW-0812">Transmembrane</keyword>
<dbReference type="PANTHER" id="PTHR36435">
    <property type="entry name" value="SLR1288 PROTEIN"/>
    <property type="match status" value="1"/>
</dbReference>
<organism evidence="4 5">
    <name type="scientific">Lysobacter panacisoli</name>
    <dbReference type="NCBI Taxonomy" id="1255263"/>
    <lineage>
        <taxon>Bacteria</taxon>
        <taxon>Pseudomonadati</taxon>
        <taxon>Pseudomonadota</taxon>
        <taxon>Gammaproteobacteria</taxon>
        <taxon>Lysobacterales</taxon>
        <taxon>Lysobacteraceae</taxon>
        <taxon>Lysobacter</taxon>
    </lineage>
</organism>
<dbReference type="InterPro" id="IPR003675">
    <property type="entry name" value="Rce1/LyrA-like_dom"/>
</dbReference>
<feature type="transmembrane region" description="Helical" evidence="1">
    <location>
        <begin position="526"/>
        <end position="543"/>
    </location>
</feature>
<feature type="transmembrane region" description="Helical" evidence="1">
    <location>
        <begin position="410"/>
        <end position="429"/>
    </location>
</feature>
<name>A0ABP9LRY6_9GAMM</name>
<feature type="transmembrane region" description="Helical" evidence="1">
    <location>
        <begin position="573"/>
        <end position="590"/>
    </location>
</feature>
<dbReference type="Pfam" id="PF02517">
    <property type="entry name" value="Rce1-like"/>
    <property type="match status" value="1"/>
</dbReference>
<dbReference type="Proteomes" id="UP001501083">
    <property type="component" value="Unassembled WGS sequence"/>
</dbReference>
<comment type="caution">
    <text evidence="4">The sequence shown here is derived from an EMBL/GenBank/DDBJ whole genome shotgun (WGS) entry which is preliminary data.</text>
</comment>
<keyword evidence="1" id="KW-1133">Transmembrane helix</keyword>
<evidence type="ECO:0000313" key="5">
    <source>
        <dbReference type="Proteomes" id="UP001501083"/>
    </source>
</evidence>
<accession>A0ABP9LRY6</accession>
<dbReference type="InterPro" id="IPR052710">
    <property type="entry name" value="CAAX_protease"/>
</dbReference>
<gene>
    <name evidence="4" type="ORF">GCM10025759_32610</name>
</gene>
<proteinExistence type="predicted"/>
<evidence type="ECO:0000259" key="3">
    <source>
        <dbReference type="Pfam" id="PF02517"/>
    </source>
</evidence>
<evidence type="ECO:0000256" key="2">
    <source>
        <dbReference type="SAM" id="SignalP"/>
    </source>
</evidence>
<evidence type="ECO:0000313" key="4">
    <source>
        <dbReference type="EMBL" id="GAA5081838.1"/>
    </source>
</evidence>
<feature type="chain" id="PRO_5045825671" description="CAAX prenyl protease 2/Lysostaphin resistance protein A-like domain-containing protein" evidence="2">
    <location>
        <begin position="19"/>
        <end position="591"/>
    </location>
</feature>